<dbReference type="NCBIfam" id="TIGR00711">
    <property type="entry name" value="efflux_EmrB"/>
    <property type="match status" value="1"/>
</dbReference>
<dbReference type="PANTHER" id="PTHR42718">
    <property type="entry name" value="MAJOR FACILITATOR SUPERFAMILY MULTIDRUG TRANSPORTER MFSC"/>
    <property type="match status" value="1"/>
</dbReference>
<feature type="transmembrane region" description="Helical" evidence="8">
    <location>
        <begin position="341"/>
        <end position="358"/>
    </location>
</feature>
<evidence type="ECO:0000313" key="10">
    <source>
        <dbReference type="EMBL" id="GEL94906.1"/>
    </source>
</evidence>
<dbReference type="RefSeq" id="WP_146842580.1">
    <property type="nucleotide sequence ID" value="NZ_BJWG01000006.1"/>
</dbReference>
<dbReference type="FunFam" id="1.20.1720.10:FF:000021">
    <property type="entry name" value="Drug resistance transporter, EmrB/QacA subfamily"/>
    <property type="match status" value="1"/>
</dbReference>
<gene>
    <name evidence="10" type="ORF">CCO02nite_15640</name>
</gene>
<feature type="transmembrane region" description="Helical" evidence="8">
    <location>
        <begin position="20"/>
        <end position="41"/>
    </location>
</feature>
<feature type="transmembrane region" description="Helical" evidence="8">
    <location>
        <begin position="370"/>
        <end position="389"/>
    </location>
</feature>
<comment type="caution">
    <text evidence="10">The sequence shown here is derived from an EMBL/GenBank/DDBJ whole genome shotgun (WGS) entry which is preliminary data.</text>
</comment>
<evidence type="ECO:0000313" key="11">
    <source>
        <dbReference type="Proteomes" id="UP000321720"/>
    </source>
</evidence>
<dbReference type="Proteomes" id="UP000321720">
    <property type="component" value="Unassembled WGS sequence"/>
</dbReference>
<dbReference type="AlphaFoldDB" id="A0A511JA91"/>
<evidence type="ECO:0000256" key="4">
    <source>
        <dbReference type="ARBA" id="ARBA00022475"/>
    </source>
</evidence>
<dbReference type="PROSITE" id="PS50850">
    <property type="entry name" value="MFS"/>
    <property type="match status" value="1"/>
</dbReference>
<dbReference type="GO" id="GO:0005886">
    <property type="term" value="C:plasma membrane"/>
    <property type="evidence" value="ECO:0007669"/>
    <property type="project" value="UniProtKB-SubCell"/>
</dbReference>
<feature type="transmembrane region" description="Helical" evidence="8">
    <location>
        <begin position="173"/>
        <end position="190"/>
    </location>
</feature>
<feature type="transmembrane region" description="Helical" evidence="8">
    <location>
        <begin position="237"/>
        <end position="256"/>
    </location>
</feature>
<evidence type="ECO:0000256" key="8">
    <source>
        <dbReference type="SAM" id="Phobius"/>
    </source>
</evidence>
<feature type="transmembrane region" description="Helical" evidence="8">
    <location>
        <begin position="202"/>
        <end position="222"/>
    </location>
</feature>
<dbReference type="PRINTS" id="PR01036">
    <property type="entry name" value="TCRTETB"/>
</dbReference>
<dbReference type="InterPro" id="IPR020846">
    <property type="entry name" value="MFS_dom"/>
</dbReference>
<evidence type="ECO:0000256" key="6">
    <source>
        <dbReference type="ARBA" id="ARBA00022989"/>
    </source>
</evidence>
<dbReference type="Gene3D" id="1.20.1250.20">
    <property type="entry name" value="MFS general substrate transporter like domains"/>
    <property type="match status" value="1"/>
</dbReference>
<feature type="transmembrane region" description="Helical" evidence="8">
    <location>
        <begin position="86"/>
        <end position="111"/>
    </location>
</feature>
<feature type="transmembrane region" description="Helical" evidence="8">
    <location>
        <begin position="53"/>
        <end position="74"/>
    </location>
</feature>
<comment type="subcellular location">
    <subcellularLocation>
        <location evidence="1">Cell membrane</location>
        <topology evidence="1">Multi-pass membrane protein</topology>
    </subcellularLocation>
</comment>
<feature type="transmembrane region" description="Helical" evidence="8">
    <location>
        <begin position="277"/>
        <end position="304"/>
    </location>
</feature>
<keyword evidence="4" id="KW-1003">Cell membrane</keyword>
<evidence type="ECO:0000256" key="7">
    <source>
        <dbReference type="ARBA" id="ARBA00023136"/>
    </source>
</evidence>
<keyword evidence="7 8" id="KW-0472">Membrane</keyword>
<feature type="domain" description="Major facilitator superfamily (MFS) profile" evidence="9">
    <location>
        <begin position="20"/>
        <end position="530"/>
    </location>
</feature>
<feature type="transmembrane region" description="Helical" evidence="8">
    <location>
        <begin position="508"/>
        <end position="528"/>
    </location>
</feature>
<organism evidence="10 11">
    <name type="scientific">Cellulomonas composti</name>
    <dbReference type="NCBI Taxonomy" id="266130"/>
    <lineage>
        <taxon>Bacteria</taxon>
        <taxon>Bacillati</taxon>
        <taxon>Actinomycetota</taxon>
        <taxon>Actinomycetes</taxon>
        <taxon>Micrococcales</taxon>
        <taxon>Cellulomonadaceae</taxon>
        <taxon>Cellulomonas</taxon>
    </lineage>
</organism>
<dbReference type="Gene3D" id="1.20.1720.10">
    <property type="entry name" value="Multidrug resistance protein D"/>
    <property type="match status" value="1"/>
</dbReference>
<evidence type="ECO:0000256" key="3">
    <source>
        <dbReference type="ARBA" id="ARBA00022448"/>
    </source>
</evidence>
<dbReference type="OrthoDB" id="7375466at2"/>
<dbReference type="GO" id="GO:0022857">
    <property type="term" value="F:transmembrane transporter activity"/>
    <property type="evidence" value="ECO:0007669"/>
    <property type="project" value="InterPro"/>
</dbReference>
<keyword evidence="3" id="KW-0813">Transport</keyword>
<protein>
    <submittedName>
        <fullName evidence="10">MFS transporter</fullName>
    </submittedName>
</protein>
<evidence type="ECO:0000259" key="9">
    <source>
        <dbReference type="PROSITE" id="PS50850"/>
    </source>
</evidence>
<name>A0A511JA91_9CELL</name>
<evidence type="ECO:0000256" key="2">
    <source>
        <dbReference type="ARBA" id="ARBA00008537"/>
    </source>
</evidence>
<dbReference type="EMBL" id="BJWG01000006">
    <property type="protein sequence ID" value="GEL94906.1"/>
    <property type="molecule type" value="Genomic_DNA"/>
</dbReference>
<dbReference type="InterPro" id="IPR036259">
    <property type="entry name" value="MFS_trans_sf"/>
</dbReference>
<evidence type="ECO:0000256" key="1">
    <source>
        <dbReference type="ARBA" id="ARBA00004651"/>
    </source>
</evidence>
<dbReference type="CDD" id="cd17503">
    <property type="entry name" value="MFS_LmrB_MDR_like"/>
    <property type="match status" value="1"/>
</dbReference>
<dbReference type="Pfam" id="PF07690">
    <property type="entry name" value="MFS_1"/>
    <property type="match status" value="1"/>
</dbReference>
<keyword evidence="11" id="KW-1185">Reference proteome</keyword>
<sequence length="548" mass="57062">MSHPQPESLVDLHGRSPWSILPPLCLGFFMIMLDTTIVNVAVPKLMEELDADVTAVGWVNSAYLLTFAVLLLVTGRLGDKFGPRPVFVSGLVLFTLASLACGLAGTVELLIIARAVQGVGGALMTPQTMSMITRVFPPMKRGAAMGVWGAVAGVATITGPVLGGLLVPIGWEWIFFVNIPVGIVALVFALRNLPRLPTSDRTFDLVGVGLSVVGMFLFVFGLQEGSTYDWGTIRGPITVWGVMAAGVALLVAFGFWQRHLGDDALMPLRLFHYRNFTLSNVAGWSVTFAMTGIFFPFTIFLQVALGMTPLQSALVGLGGSLLSGIVAPFAGRLSDKVPGKWIVATGFGILVLVVWALAELVAPDVAVWKLVLTMCFFGIGTGCLFSPLANLATSGLDHRNAGAGAGAFNTNRQIGGVIGSAAVVALFTSRLGIEIPAEAATAAQSLPEAARTPFLEAFSHIDPSALAGGGAEAFPKPDGVPDDVWAQVQTAAADAIHAGLSTAVGQTLLLTVGVLALGLVSALVMSSVRPHHHGAPDPTAVATTTAGH</sequence>
<keyword evidence="5 8" id="KW-0812">Transmembrane</keyword>
<evidence type="ECO:0000256" key="5">
    <source>
        <dbReference type="ARBA" id="ARBA00022692"/>
    </source>
</evidence>
<feature type="transmembrane region" description="Helical" evidence="8">
    <location>
        <begin position="143"/>
        <end position="167"/>
    </location>
</feature>
<proteinExistence type="inferred from homology"/>
<dbReference type="InterPro" id="IPR004638">
    <property type="entry name" value="EmrB-like"/>
</dbReference>
<accession>A0A511JA91</accession>
<keyword evidence="6 8" id="KW-1133">Transmembrane helix</keyword>
<feature type="transmembrane region" description="Helical" evidence="8">
    <location>
        <begin position="310"/>
        <end position="329"/>
    </location>
</feature>
<dbReference type="SUPFAM" id="SSF103473">
    <property type="entry name" value="MFS general substrate transporter"/>
    <property type="match status" value="1"/>
</dbReference>
<comment type="similarity">
    <text evidence="2">Belongs to the major facilitator superfamily. EmrB family.</text>
</comment>
<dbReference type="PANTHER" id="PTHR42718:SF46">
    <property type="entry name" value="BLR6921 PROTEIN"/>
    <property type="match status" value="1"/>
</dbReference>
<dbReference type="InterPro" id="IPR011701">
    <property type="entry name" value="MFS"/>
</dbReference>
<reference evidence="10 11" key="1">
    <citation type="submission" date="2019-07" db="EMBL/GenBank/DDBJ databases">
        <title>Whole genome shotgun sequence of Cellulomonas composti NBRC 100758.</title>
        <authorList>
            <person name="Hosoyama A."/>
            <person name="Uohara A."/>
            <person name="Ohji S."/>
            <person name="Ichikawa N."/>
        </authorList>
    </citation>
    <scope>NUCLEOTIDE SEQUENCE [LARGE SCALE GENOMIC DNA]</scope>
    <source>
        <strain evidence="10 11">NBRC 100758</strain>
    </source>
</reference>